<reference evidence="3" key="1">
    <citation type="journal article" date="2020" name="Stud. Mycol.">
        <title>101 Dothideomycetes genomes: a test case for predicting lifestyles and emergence of pathogens.</title>
        <authorList>
            <person name="Haridas S."/>
            <person name="Albert R."/>
            <person name="Binder M."/>
            <person name="Bloem J."/>
            <person name="Labutti K."/>
            <person name="Salamov A."/>
            <person name="Andreopoulos B."/>
            <person name="Baker S."/>
            <person name="Barry K."/>
            <person name="Bills G."/>
            <person name="Bluhm B."/>
            <person name="Cannon C."/>
            <person name="Castanera R."/>
            <person name="Culley D."/>
            <person name="Daum C."/>
            <person name="Ezra D."/>
            <person name="Gonzalez J."/>
            <person name="Henrissat B."/>
            <person name="Kuo A."/>
            <person name="Liang C."/>
            <person name="Lipzen A."/>
            <person name="Lutzoni F."/>
            <person name="Magnuson J."/>
            <person name="Mondo S."/>
            <person name="Nolan M."/>
            <person name="Ohm R."/>
            <person name="Pangilinan J."/>
            <person name="Park H.-J."/>
            <person name="Ramirez L."/>
            <person name="Alfaro M."/>
            <person name="Sun H."/>
            <person name="Tritt A."/>
            <person name="Yoshinaga Y."/>
            <person name="Zwiers L.-H."/>
            <person name="Turgeon B."/>
            <person name="Goodwin S."/>
            <person name="Spatafora J."/>
            <person name="Crous P."/>
            <person name="Grigoriev I."/>
        </authorList>
    </citation>
    <scope>NUCLEOTIDE SEQUENCE</scope>
    <source>
        <strain evidence="3">CBS 115976</strain>
    </source>
</reference>
<protein>
    <submittedName>
        <fullName evidence="3">Uncharacterized protein</fullName>
    </submittedName>
</protein>
<dbReference type="Proteomes" id="UP000799302">
    <property type="component" value="Unassembled WGS sequence"/>
</dbReference>
<dbReference type="EMBL" id="MU004246">
    <property type="protein sequence ID" value="KAF2663348.1"/>
    <property type="molecule type" value="Genomic_DNA"/>
</dbReference>
<evidence type="ECO:0000256" key="2">
    <source>
        <dbReference type="SAM" id="SignalP"/>
    </source>
</evidence>
<feature type="region of interest" description="Disordered" evidence="1">
    <location>
        <begin position="340"/>
        <end position="360"/>
    </location>
</feature>
<name>A0A6A6TWV4_9PEZI</name>
<sequence>MKLSTAFITAIAVHTAAGAAVNTDGALSNEEIIATILENPHLVPPTTYRMLQAKSSDLQKRQDAPATKSVAPKSTVPDVQDEPAKAWKDAKRRKVRYGPYRIPPTSEKNFASEYMNIKGMADTFAIGAKKPCDGECTILGLVGDIEYADGKPASNSQGAWFHHAVLLNTGPQVLDGNCGTSKIDNMFMSGNERSMNGYSLPNAKIKSGYRIHKDDSFVLTTELMNMQDKEQWVWLTISYEYLDGHQPDYKDGRMLWMSIGPIGIRCGGAAVKSPWGPSNLTLAQQPKLDVFSEHSLPWVAPRDGWILATGGHMHDGGVNLQVFHNDKLICTSTPTYAHDGHGMGGMRKRQIKGGEKSNDDIDHIKKQEGCNFLEGRPMKKGDTLYIAANYDFKRFPGMKNKKGELDEVMGISGSVVAY</sequence>
<evidence type="ECO:0000313" key="3">
    <source>
        <dbReference type="EMBL" id="KAF2663348.1"/>
    </source>
</evidence>
<evidence type="ECO:0000256" key="1">
    <source>
        <dbReference type="SAM" id="MobiDB-lite"/>
    </source>
</evidence>
<feature type="chain" id="PRO_5025610344" evidence="2">
    <location>
        <begin position="19"/>
        <end position="418"/>
    </location>
</feature>
<evidence type="ECO:0000313" key="4">
    <source>
        <dbReference type="Proteomes" id="UP000799302"/>
    </source>
</evidence>
<proteinExistence type="predicted"/>
<keyword evidence="4" id="KW-1185">Reference proteome</keyword>
<keyword evidence="2" id="KW-0732">Signal</keyword>
<organism evidence="3 4">
    <name type="scientific">Microthyrium microscopicum</name>
    <dbReference type="NCBI Taxonomy" id="703497"/>
    <lineage>
        <taxon>Eukaryota</taxon>
        <taxon>Fungi</taxon>
        <taxon>Dikarya</taxon>
        <taxon>Ascomycota</taxon>
        <taxon>Pezizomycotina</taxon>
        <taxon>Dothideomycetes</taxon>
        <taxon>Dothideomycetes incertae sedis</taxon>
        <taxon>Microthyriales</taxon>
        <taxon>Microthyriaceae</taxon>
        <taxon>Microthyrium</taxon>
    </lineage>
</organism>
<feature type="signal peptide" evidence="2">
    <location>
        <begin position="1"/>
        <end position="18"/>
    </location>
</feature>
<accession>A0A6A6TWV4</accession>
<gene>
    <name evidence="3" type="ORF">BT63DRAFT_461457</name>
</gene>
<dbReference type="AlphaFoldDB" id="A0A6A6TWV4"/>
<dbReference type="OrthoDB" id="3872369at2759"/>
<feature type="region of interest" description="Disordered" evidence="1">
    <location>
        <begin position="55"/>
        <end position="85"/>
    </location>
</feature>